<sequence length="65" mass="6855">MAPLIDPAVDLAAFGPNPGADDQGRSEDVADVGHRRPRPDVQGGPAMAPPQHERDAGEDADDERQ</sequence>
<dbReference type="AlphaFoldDB" id="A0A0A9GPD3"/>
<reference evidence="2" key="2">
    <citation type="journal article" date="2015" name="Data Brief">
        <title>Shoot transcriptome of the giant reed, Arundo donax.</title>
        <authorList>
            <person name="Barrero R.A."/>
            <person name="Guerrero F.D."/>
            <person name="Moolhuijzen P."/>
            <person name="Goolsby J.A."/>
            <person name="Tidwell J."/>
            <person name="Bellgard S.E."/>
            <person name="Bellgard M.I."/>
        </authorList>
    </citation>
    <scope>NUCLEOTIDE SEQUENCE</scope>
    <source>
        <tissue evidence="2">Shoot tissue taken approximately 20 cm above the soil surface</tissue>
    </source>
</reference>
<evidence type="ECO:0000256" key="1">
    <source>
        <dbReference type="SAM" id="MobiDB-lite"/>
    </source>
</evidence>
<feature type="compositionally biased region" description="Basic and acidic residues" evidence="1">
    <location>
        <begin position="22"/>
        <end position="34"/>
    </location>
</feature>
<organism evidence="2">
    <name type="scientific">Arundo donax</name>
    <name type="common">Giant reed</name>
    <name type="synonym">Donax arundinaceus</name>
    <dbReference type="NCBI Taxonomy" id="35708"/>
    <lineage>
        <taxon>Eukaryota</taxon>
        <taxon>Viridiplantae</taxon>
        <taxon>Streptophyta</taxon>
        <taxon>Embryophyta</taxon>
        <taxon>Tracheophyta</taxon>
        <taxon>Spermatophyta</taxon>
        <taxon>Magnoliopsida</taxon>
        <taxon>Liliopsida</taxon>
        <taxon>Poales</taxon>
        <taxon>Poaceae</taxon>
        <taxon>PACMAD clade</taxon>
        <taxon>Arundinoideae</taxon>
        <taxon>Arundineae</taxon>
        <taxon>Arundo</taxon>
    </lineage>
</organism>
<accession>A0A0A9GPD3</accession>
<feature type="compositionally biased region" description="Basic and acidic residues" evidence="1">
    <location>
        <begin position="51"/>
        <end position="65"/>
    </location>
</feature>
<name>A0A0A9GPD3_ARUDO</name>
<reference evidence="2" key="1">
    <citation type="submission" date="2014-09" db="EMBL/GenBank/DDBJ databases">
        <authorList>
            <person name="Magalhaes I.L.F."/>
            <person name="Oliveira U."/>
            <person name="Santos F.R."/>
            <person name="Vidigal T.H.D.A."/>
            <person name="Brescovit A.D."/>
            <person name="Santos A.J."/>
        </authorList>
    </citation>
    <scope>NUCLEOTIDE SEQUENCE</scope>
    <source>
        <tissue evidence="2">Shoot tissue taken approximately 20 cm above the soil surface</tissue>
    </source>
</reference>
<feature type="region of interest" description="Disordered" evidence="1">
    <location>
        <begin position="1"/>
        <end position="65"/>
    </location>
</feature>
<proteinExistence type="predicted"/>
<protein>
    <submittedName>
        <fullName evidence="2">Uncharacterized protein</fullName>
    </submittedName>
</protein>
<dbReference type="EMBL" id="GBRH01171554">
    <property type="protein sequence ID" value="JAE26342.1"/>
    <property type="molecule type" value="Transcribed_RNA"/>
</dbReference>
<evidence type="ECO:0000313" key="2">
    <source>
        <dbReference type="EMBL" id="JAE26342.1"/>
    </source>
</evidence>